<protein>
    <submittedName>
        <fullName evidence="1">Uncharacterized protein</fullName>
    </submittedName>
</protein>
<proteinExistence type="predicted"/>
<sequence>MTQQWIRAACDPSIAGGTAAHIDAHVLSLVDGRGLAADIVCTQVDRSSTVATVAMTARLVGPPEQLDGVEITTAETGASGRCVRFPGQSGLTGVHSIAEITAASAIDEVVAVGNQVTPDILVDTRGFLRPEYQDGRLVLLVEPAAGGMVRPIEIEQPHQCCGGTH</sequence>
<evidence type="ECO:0000313" key="1">
    <source>
        <dbReference type="EMBL" id="NRN68031.1"/>
    </source>
</evidence>
<accession>A0ABX2F9J0</accession>
<name>A0ABX2F9J0_9PSEU</name>
<dbReference type="EMBL" id="JAAATY010000017">
    <property type="protein sequence ID" value="NRN68031.1"/>
    <property type="molecule type" value="Genomic_DNA"/>
</dbReference>
<comment type="caution">
    <text evidence="1">The sequence shown here is derived from an EMBL/GenBank/DDBJ whole genome shotgun (WGS) entry which is preliminary data.</text>
</comment>
<dbReference type="Proteomes" id="UP000763557">
    <property type="component" value="Unassembled WGS sequence"/>
</dbReference>
<reference evidence="1 2" key="1">
    <citation type="submission" date="2020-01" db="EMBL/GenBank/DDBJ databases">
        <title>Kibdelosporangium persica a novel Actinomycetes from a hot desert in Iran.</title>
        <authorList>
            <person name="Safaei N."/>
            <person name="Zaburannyi N."/>
            <person name="Mueller R."/>
            <person name="Wink J."/>
        </authorList>
    </citation>
    <scope>NUCLEOTIDE SEQUENCE [LARGE SCALE GENOMIC DNA]</scope>
    <source>
        <strain evidence="1 2">4NS15</strain>
    </source>
</reference>
<keyword evidence="2" id="KW-1185">Reference proteome</keyword>
<dbReference type="RefSeq" id="WP_173136669.1">
    <property type="nucleotide sequence ID" value="NZ_CBCSGW010000009.1"/>
</dbReference>
<organism evidence="1 2">
    <name type="scientific">Kibdelosporangium persicum</name>
    <dbReference type="NCBI Taxonomy" id="2698649"/>
    <lineage>
        <taxon>Bacteria</taxon>
        <taxon>Bacillati</taxon>
        <taxon>Actinomycetota</taxon>
        <taxon>Actinomycetes</taxon>
        <taxon>Pseudonocardiales</taxon>
        <taxon>Pseudonocardiaceae</taxon>
        <taxon>Kibdelosporangium</taxon>
    </lineage>
</organism>
<gene>
    <name evidence="1" type="ORF">GC106_52720</name>
</gene>
<evidence type="ECO:0000313" key="2">
    <source>
        <dbReference type="Proteomes" id="UP000763557"/>
    </source>
</evidence>